<dbReference type="GO" id="GO:0000287">
    <property type="term" value="F:magnesium ion binding"/>
    <property type="evidence" value="ECO:0007669"/>
    <property type="project" value="UniProtKB-UniRule"/>
</dbReference>
<sequence>MLDYVAHVDMDAFFANIEQASNPYLRGKPIIVTGRGLRHSVVTTASYEAKGKGVRSGMPAHEALKLCPEAILVEADSKKYEYVSKEVMKLLGVVSPRILVTSIDEAYVDLSHFTNFKEALSSLKSFKSRLMMEFGLTASIGVAPNPILAKIGSDFKKPDGFVVIYRGAEKKFLKNVRLEDIPGIGPHTLIKLASYGFEYAYELLRASEFFLYTNFGNTLVGLVKSLVADNFSRDEFFRYSAPKSIGHSMTFSRDVYEEELLKRISSFLGAKVIYRMRKKGYEAAGVSMFLKYADFSVVRTSRRLNFPVSSINMMNRIVHWLTKELWSGEPVRAIGVSCNRLRASSAFTRQLSLLNTEKDMSEVSLKPEELFDKYSLFPASILAVSGL</sequence>
<dbReference type="KEGG" id="kpf:IX53_04725"/>
<keyword evidence="2" id="KW-0808">Transferase</keyword>
<name>A0A0G2ZAV8_9BACT</name>
<dbReference type="EMBL" id="CP011232">
    <property type="protein sequence ID" value="AKI97231.1"/>
    <property type="molecule type" value="Genomic_DNA"/>
</dbReference>
<keyword evidence="2" id="KW-0479">Metal-binding</keyword>
<dbReference type="InterPro" id="IPR043502">
    <property type="entry name" value="DNA/RNA_pol_sf"/>
</dbReference>
<feature type="binding site" evidence="2">
    <location>
        <position position="104"/>
    </location>
    <ligand>
        <name>Mg(2+)</name>
        <dbReference type="ChEBI" id="CHEBI:18420"/>
    </ligand>
</feature>
<evidence type="ECO:0000259" key="3">
    <source>
        <dbReference type="PROSITE" id="PS50173"/>
    </source>
</evidence>
<dbReference type="Gene3D" id="3.40.1170.60">
    <property type="match status" value="1"/>
</dbReference>
<reference evidence="4 5" key="1">
    <citation type="submission" date="2015-04" db="EMBL/GenBank/DDBJ databases">
        <title>Complete Genome Sequence of Kosmotoga pacifica SLHLJ1.</title>
        <authorList>
            <person name="Jiang L.J."/>
            <person name="Shao Z.Z."/>
            <person name="Jebbar M."/>
        </authorList>
    </citation>
    <scope>NUCLEOTIDE SEQUENCE [LARGE SCALE GENOMIC DNA]</scope>
    <source>
        <strain evidence="4 5">SLHLJ1</strain>
    </source>
</reference>
<evidence type="ECO:0000256" key="2">
    <source>
        <dbReference type="HAMAP-Rule" id="MF_01113"/>
    </source>
</evidence>
<dbReference type="Gene3D" id="3.30.70.270">
    <property type="match status" value="1"/>
</dbReference>
<evidence type="ECO:0000313" key="5">
    <source>
        <dbReference type="Proteomes" id="UP000035159"/>
    </source>
</evidence>
<dbReference type="Gene3D" id="3.30.1490.100">
    <property type="entry name" value="DNA polymerase, Y-family, little finger domain"/>
    <property type="match status" value="1"/>
</dbReference>
<dbReference type="RefSeq" id="WP_047754365.1">
    <property type="nucleotide sequence ID" value="NZ_CAJUHA010000008.1"/>
</dbReference>
<dbReference type="AlphaFoldDB" id="A0A0G2ZAV8"/>
<dbReference type="Pfam" id="PF11799">
    <property type="entry name" value="IMS_C"/>
    <property type="match status" value="1"/>
</dbReference>
<dbReference type="PANTHER" id="PTHR11076:SF33">
    <property type="entry name" value="DNA POLYMERASE KAPPA"/>
    <property type="match status" value="1"/>
</dbReference>
<accession>A0A0G2ZAV8</accession>
<comment type="function">
    <text evidence="2">Poorly processive, error-prone DNA polymerase involved in untargeted mutagenesis. Copies undamaged DNA at stalled replication forks, which arise in vivo from mismatched or misaligned primer ends. These misaligned primers can be extended by PolIV. Exhibits no 3'-5' exonuclease (proofreading) activity. May be involved in translesional synthesis, in conjunction with the beta clamp from PolIII.</text>
</comment>
<dbReference type="GO" id="GO:0005829">
    <property type="term" value="C:cytosol"/>
    <property type="evidence" value="ECO:0007669"/>
    <property type="project" value="TreeGrafter"/>
</dbReference>
<dbReference type="InterPro" id="IPR017961">
    <property type="entry name" value="DNA_pol_Y-fam_little_finger"/>
</dbReference>
<dbReference type="GO" id="GO:0006261">
    <property type="term" value="P:DNA-templated DNA replication"/>
    <property type="evidence" value="ECO:0007669"/>
    <property type="project" value="UniProtKB-UniRule"/>
</dbReference>
<protein>
    <recommendedName>
        <fullName evidence="2">DNA polymerase IV</fullName>
        <shortName evidence="2">Pol IV</shortName>
        <ecNumber evidence="2">2.7.7.7</ecNumber>
    </recommendedName>
</protein>
<dbReference type="GO" id="GO:0042276">
    <property type="term" value="P:error-prone translesion synthesis"/>
    <property type="evidence" value="ECO:0007669"/>
    <property type="project" value="TreeGrafter"/>
</dbReference>
<keyword evidence="2" id="KW-0548">Nucleotidyltransferase</keyword>
<feature type="domain" description="UmuC" evidence="3">
    <location>
        <begin position="5"/>
        <end position="185"/>
    </location>
</feature>
<dbReference type="STRING" id="1330330.IX53_04725"/>
<evidence type="ECO:0000313" key="4">
    <source>
        <dbReference type="EMBL" id="AKI97231.1"/>
    </source>
</evidence>
<feature type="active site" evidence="2">
    <location>
        <position position="105"/>
    </location>
</feature>
<dbReference type="InterPro" id="IPR050116">
    <property type="entry name" value="DNA_polymerase-Y"/>
</dbReference>
<dbReference type="GO" id="GO:0003887">
    <property type="term" value="F:DNA-directed DNA polymerase activity"/>
    <property type="evidence" value="ECO:0007669"/>
    <property type="project" value="UniProtKB-UniRule"/>
</dbReference>
<dbReference type="SUPFAM" id="SSF56672">
    <property type="entry name" value="DNA/RNA polymerases"/>
    <property type="match status" value="1"/>
</dbReference>
<dbReference type="PATRIC" id="fig|1330330.3.peg.950"/>
<comment type="subcellular location">
    <subcellularLocation>
        <location evidence="2">Cytoplasm</location>
    </subcellularLocation>
</comment>
<keyword evidence="2" id="KW-0239">DNA-directed DNA polymerase</keyword>
<dbReference type="GO" id="GO:0003684">
    <property type="term" value="F:damaged DNA binding"/>
    <property type="evidence" value="ECO:0007669"/>
    <property type="project" value="InterPro"/>
</dbReference>
<dbReference type="GO" id="GO:0006281">
    <property type="term" value="P:DNA repair"/>
    <property type="evidence" value="ECO:0007669"/>
    <property type="project" value="UniProtKB-UniRule"/>
</dbReference>
<comment type="catalytic activity">
    <reaction evidence="2">
        <text>DNA(n) + a 2'-deoxyribonucleoside 5'-triphosphate = DNA(n+1) + diphosphate</text>
        <dbReference type="Rhea" id="RHEA:22508"/>
        <dbReference type="Rhea" id="RHEA-COMP:17339"/>
        <dbReference type="Rhea" id="RHEA-COMP:17340"/>
        <dbReference type="ChEBI" id="CHEBI:33019"/>
        <dbReference type="ChEBI" id="CHEBI:61560"/>
        <dbReference type="ChEBI" id="CHEBI:173112"/>
        <dbReference type="EC" id="2.7.7.7"/>
    </reaction>
</comment>
<dbReference type="InterPro" id="IPR043128">
    <property type="entry name" value="Rev_trsase/Diguanyl_cyclase"/>
</dbReference>
<evidence type="ECO:0000256" key="1">
    <source>
        <dbReference type="ARBA" id="ARBA00010945"/>
    </source>
</evidence>
<dbReference type="InterPro" id="IPR022880">
    <property type="entry name" value="DNApol_IV"/>
</dbReference>
<keyword evidence="2" id="KW-0234">DNA repair</keyword>
<comment type="subunit">
    <text evidence="2">Monomer.</text>
</comment>
<dbReference type="GO" id="GO:0009432">
    <property type="term" value="P:SOS response"/>
    <property type="evidence" value="ECO:0007669"/>
    <property type="project" value="TreeGrafter"/>
</dbReference>
<dbReference type="EC" id="2.7.7.7" evidence="2"/>
<dbReference type="Gene3D" id="1.10.150.20">
    <property type="entry name" value="5' to 3' exonuclease, C-terminal subdomain"/>
    <property type="match status" value="1"/>
</dbReference>
<keyword evidence="2" id="KW-0515">Mutator protein</keyword>
<dbReference type="Pfam" id="PF00817">
    <property type="entry name" value="IMS"/>
    <property type="match status" value="1"/>
</dbReference>
<comment type="cofactor">
    <cofactor evidence="2">
        <name>Mg(2+)</name>
        <dbReference type="ChEBI" id="CHEBI:18420"/>
    </cofactor>
    <text evidence="2">Binds 2 magnesium ions per subunit.</text>
</comment>
<dbReference type="SUPFAM" id="SSF100879">
    <property type="entry name" value="Lesion bypass DNA polymerase (Y-family), little finger domain"/>
    <property type="match status" value="1"/>
</dbReference>
<dbReference type="Proteomes" id="UP000035159">
    <property type="component" value="Chromosome"/>
</dbReference>
<keyword evidence="5" id="KW-1185">Reference proteome</keyword>
<dbReference type="InterPro" id="IPR001126">
    <property type="entry name" value="UmuC"/>
</dbReference>
<proteinExistence type="inferred from homology"/>
<dbReference type="HAMAP" id="MF_01113">
    <property type="entry name" value="DNApol_IV"/>
    <property type="match status" value="1"/>
</dbReference>
<dbReference type="PROSITE" id="PS50173">
    <property type="entry name" value="UMUC"/>
    <property type="match status" value="1"/>
</dbReference>
<dbReference type="InterPro" id="IPR036775">
    <property type="entry name" value="DNA_pol_Y-fam_lit_finger_sf"/>
</dbReference>
<keyword evidence="2" id="KW-0227">DNA damage</keyword>
<feature type="binding site" evidence="2">
    <location>
        <position position="9"/>
    </location>
    <ligand>
        <name>Mg(2+)</name>
        <dbReference type="ChEBI" id="CHEBI:18420"/>
    </ligand>
</feature>
<comment type="similarity">
    <text evidence="1 2">Belongs to the DNA polymerase type-Y family.</text>
</comment>
<organism evidence="4 5">
    <name type="scientific">Kosmotoga pacifica</name>
    <dbReference type="NCBI Taxonomy" id="1330330"/>
    <lineage>
        <taxon>Bacteria</taxon>
        <taxon>Thermotogati</taxon>
        <taxon>Thermotogota</taxon>
        <taxon>Thermotogae</taxon>
        <taxon>Kosmotogales</taxon>
        <taxon>Kosmotogaceae</taxon>
        <taxon>Kosmotoga</taxon>
    </lineage>
</organism>
<feature type="site" description="Substrate discrimination" evidence="2">
    <location>
        <position position="14"/>
    </location>
</feature>
<dbReference type="PANTHER" id="PTHR11076">
    <property type="entry name" value="DNA REPAIR POLYMERASE UMUC / TRANSFERASE FAMILY MEMBER"/>
    <property type="match status" value="1"/>
</dbReference>
<keyword evidence="2" id="KW-0238">DNA-binding</keyword>
<keyword evidence="2" id="KW-0235">DNA replication</keyword>
<dbReference type="CDD" id="cd03586">
    <property type="entry name" value="PolY_Pol_IV_kappa"/>
    <property type="match status" value="1"/>
</dbReference>
<keyword evidence="2" id="KW-0460">Magnesium</keyword>
<gene>
    <name evidence="2" type="primary">dinB</name>
    <name evidence="4" type="ORF">IX53_04725</name>
</gene>
<keyword evidence="2" id="KW-0963">Cytoplasm</keyword>